<dbReference type="EC" id="5.5.1.23" evidence="1"/>
<dbReference type="PANTHER" id="PTHR38436:SF1">
    <property type="entry name" value="ESTER CYCLASE"/>
    <property type="match status" value="1"/>
</dbReference>
<keyword evidence="1" id="KW-0413">Isomerase</keyword>
<dbReference type="Proteomes" id="UP000248857">
    <property type="component" value="Unassembled WGS sequence"/>
</dbReference>
<dbReference type="Gene3D" id="3.10.450.50">
    <property type="match status" value="1"/>
</dbReference>
<dbReference type="EMBL" id="PQWO01000001">
    <property type="protein sequence ID" value="PZD75369.1"/>
    <property type="molecule type" value="Genomic_DNA"/>
</dbReference>
<organism evidence="1 2">
    <name type="scientific">Acaryochloris thomasi RCC1774</name>
    <dbReference type="NCBI Taxonomy" id="1764569"/>
    <lineage>
        <taxon>Bacteria</taxon>
        <taxon>Bacillati</taxon>
        <taxon>Cyanobacteriota</taxon>
        <taxon>Cyanophyceae</taxon>
        <taxon>Acaryochloridales</taxon>
        <taxon>Acaryochloridaceae</taxon>
        <taxon>Acaryochloris</taxon>
        <taxon>Acaryochloris thomasi</taxon>
    </lineage>
</organism>
<accession>A0A2W1JPY6</accession>
<dbReference type="GO" id="GO:0030638">
    <property type="term" value="P:polyketide metabolic process"/>
    <property type="evidence" value="ECO:0007669"/>
    <property type="project" value="InterPro"/>
</dbReference>
<dbReference type="InterPro" id="IPR032710">
    <property type="entry name" value="NTF2-like_dom_sf"/>
</dbReference>
<dbReference type="SUPFAM" id="SSF54427">
    <property type="entry name" value="NTF2-like"/>
    <property type="match status" value="1"/>
</dbReference>
<name>A0A2W1JPY6_9CYAN</name>
<reference evidence="1 2" key="1">
    <citation type="journal article" date="2018" name="Sci. Rep.">
        <title>A novel species of the marine cyanobacterium Acaryochloris with a unique pigment content and lifestyle.</title>
        <authorList>
            <person name="Partensky F."/>
            <person name="Six C."/>
            <person name="Ratin M."/>
            <person name="Garczarek L."/>
            <person name="Vaulot D."/>
            <person name="Probert I."/>
            <person name="Calteau A."/>
            <person name="Gourvil P."/>
            <person name="Marie D."/>
            <person name="Grebert T."/>
            <person name="Bouchier C."/>
            <person name="Le Panse S."/>
            <person name="Gachenot M."/>
            <person name="Rodriguez F."/>
            <person name="Garrido J.L."/>
        </authorList>
    </citation>
    <scope>NUCLEOTIDE SEQUENCE [LARGE SCALE GENOMIC DNA]</scope>
    <source>
        <strain evidence="1 2">RCC1774</strain>
    </source>
</reference>
<evidence type="ECO:0000313" key="2">
    <source>
        <dbReference type="Proteomes" id="UP000248857"/>
    </source>
</evidence>
<proteinExistence type="predicted"/>
<comment type="caution">
    <text evidence="1">The sequence shown here is derived from an EMBL/GenBank/DDBJ whole genome shotgun (WGS) entry which is preliminary data.</text>
</comment>
<protein>
    <submittedName>
        <fullName evidence="1">Aklanonic acid methyl ester cyclase DnrD</fullName>
        <ecNumber evidence="1">5.5.1.23</ecNumber>
    </submittedName>
</protein>
<dbReference type="InterPro" id="IPR009959">
    <property type="entry name" value="Cyclase_SnoaL-like"/>
</dbReference>
<sequence>MLKLLFLLRIAMSPEQNKAIALKFYEIFDQQDTEKGRELISADIIAQGLDVVPVEGIDAVMAYGAMMFSAFPDGRHVLGEVIAEGDKVFTRGTFSGTHQGELMGMPASGKSVNFSVVHIDRIVDGKVVEHWGQGDTLTMMKQLGIIFFPGPKLILRMLRRFVLG</sequence>
<dbReference type="AlphaFoldDB" id="A0A2W1JPY6"/>
<dbReference type="Pfam" id="PF07366">
    <property type="entry name" value="SnoaL"/>
    <property type="match status" value="1"/>
</dbReference>
<dbReference type="PANTHER" id="PTHR38436">
    <property type="entry name" value="POLYKETIDE CYCLASE SNOAL-LIKE DOMAIN"/>
    <property type="match status" value="1"/>
</dbReference>
<evidence type="ECO:0000313" key="1">
    <source>
        <dbReference type="EMBL" id="PZD75369.1"/>
    </source>
</evidence>
<dbReference type="GO" id="GO:0016853">
    <property type="term" value="F:isomerase activity"/>
    <property type="evidence" value="ECO:0007669"/>
    <property type="project" value="UniProtKB-KW"/>
</dbReference>
<gene>
    <name evidence="1" type="primary">dnrD</name>
    <name evidence="1" type="ORF">C1752_00007</name>
</gene>
<keyword evidence="2" id="KW-1185">Reference proteome</keyword>